<gene>
    <name evidence="1" type="ORF">ATANTOWER_027746</name>
</gene>
<keyword evidence="2" id="KW-1185">Reference proteome</keyword>
<evidence type="ECO:0000313" key="2">
    <source>
        <dbReference type="Proteomes" id="UP001345963"/>
    </source>
</evidence>
<protein>
    <submittedName>
        <fullName evidence="1">Uncharacterized protein</fullName>
    </submittedName>
</protein>
<organism evidence="1 2">
    <name type="scientific">Ataeniobius toweri</name>
    <dbReference type="NCBI Taxonomy" id="208326"/>
    <lineage>
        <taxon>Eukaryota</taxon>
        <taxon>Metazoa</taxon>
        <taxon>Chordata</taxon>
        <taxon>Craniata</taxon>
        <taxon>Vertebrata</taxon>
        <taxon>Euteleostomi</taxon>
        <taxon>Actinopterygii</taxon>
        <taxon>Neopterygii</taxon>
        <taxon>Teleostei</taxon>
        <taxon>Neoteleostei</taxon>
        <taxon>Acanthomorphata</taxon>
        <taxon>Ovalentaria</taxon>
        <taxon>Atherinomorphae</taxon>
        <taxon>Cyprinodontiformes</taxon>
        <taxon>Goodeidae</taxon>
        <taxon>Ataeniobius</taxon>
    </lineage>
</organism>
<comment type="caution">
    <text evidence="1">The sequence shown here is derived from an EMBL/GenBank/DDBJ whole genome shotgun (WGS) entry which is preliminary data.</text>
</comment>
<dbReference type="EMBL" id="JAHUTI010006827">
    <property type="protein sequence ID" value="MED6234354.1"/>
    <property type="molecule type" value="Genomic_DNA"/>
</dbReference>
<proteinExistence type="predicted"/>
<accession>A0ABU7A9T3</accession>
<sequence>MCGEEPPGYHRFIGDGCPKTEASHPGRSKRSPFIRRSCKILSWLFFRVTNIFFCLESKFLRSKIADSNLSHQQTREKGYRDAGRLCINPRSKFTPELSRSKANTKICSQKHERKKITEVTQRFWIKSSGQ</sequence>
<name>A0ABU7A9T3_9TELE</name>
<dbReference type="Proteomes" id="UP001345963">
    <property type="component" value="Unassembled WGS sequence"/>
</dbReference>
<evidence type="ECO:0000313" key="1">
    <source>
        <dbReference type="EMBL" id="MED6234354.1"/>
    </source>
</evidence>
<reference evidence="1 2" key="1">
    <citation type="submission" date="2021-07" db="EMBL/GenBank/DDBJ databases">
        <authorList>
            <person name="Palmer J.M."/>
        </authorList>
    </citation>
    <scope>NUCLEOTIDE SEQUENCE [LARGE SCALE GENOMIC DNA]</scope>
    <source>
        <strain evidence="1 2">AT_MEX2019</strain>
        <tissue evidence="1">Muscle</tissue>
    </source>
</reference>